<comment type="caution">
    <text evidence="3">The sequence shown here is derived from an EMBL/GenBank/DDBJ whole genome shotgun (WGS) entry which is preliminary data.</text>
</comment>
<dbReference type="Gene3D" id="2.30.40.10">
    <property type="entry name" value="Urease, subunit C, domain 1"/>
    <property type="match status" value="1"/>
</dbReference>
<keyword evidence="4" id="KW-1185">Reference proteome</keyword>
<dbReference type="CDD" id="cd01300">
    <property type="entry name" value="YtcJ_like"/>
    <property type="match status" value="1"/>
</dbReference>
<dbReference type="InterPro" id="IPR033932">
    <property type="entry name" value="YtcJ-like"/>
</dbReference>
<sequence>MALGLFNTEERLFINGQFFAADASWKTSVFHDAMFVQDGIIEHIGKRNDSFFVELENRDNGPSIVDLEGRMVLPGFIDGHMHLLLLGQSLTKLDLDGCKDLDDIRSRIGKYAREHPQQERILCRGWMHSMTNGLARASMLNDLDPRPIFIDSKDLHSTWCNNAALEELNIWNMPDPVGGTIERDPVTGRPTGLLSEACTQLITWPHLAMVATMEDKLKALDAAVQAYHAAGYTGAIDMAMDENGWAAVQALKYYRPQSTEETLQVLEHHHPSDLGESLPTPKEHHLSSSGEALQAPKYHHPPGSGGRLTIKLAAHWLITPSGTEEERLAQVDRAIQLHKFTKDLDPTEPRVVGIKVICDGVIDACTAALCEPYSTNGANGEPIWTAEMLGPVVQKADAAGLQCALHAIGDAAVRTAIDIIEKYGTPGRRHRIEHLELTRSEDAARLGKLGITASVQPVHSDPAILRAWPKLLGEERLGRAFAYKEFLDGGAVLAIGSDSPTAPYAPIPNLYVATTRKSARDLETNDAPVNEHFKLGLCEAITAGTRGSAYSCFEENRVGNLEAGKRADFVIMDMEFDAAQLLKAKVWQTWSEGEVRYASELAKL</sequence>
<dbReference type="InterPro" id="IPR011059">
    <property type="entry name" value="Metal-dep_hydrolase_composite"/>
</dbReference>
<dbReference type="PANTHER" id="PTHR22642">
    <property type="entry name" value="IMIDAZOLONEPROPIONASE"/>
    <property type="match status" value="1"/>
</dbReference>
<evidence type="ECO:0000256" key="1">
    <source>
        <dbReference type="SAM" id="MobiDB-lite"/>
    </source>
</evidence>
<dbReference type="SUPFAM" id="SSF51556">
    <property type="entry name" value="Metallo-dependent hydrolases"/>
    <property type="match status" value="1"/>
</dbReference>
<dbReference type="OrthoDB" id="3501663at2759"/>
<dbReference type="PANTHER" id="PTHR22642:SF20">
    <property type="entry name" value="AMIDOHYDROLASE 3 DOMAIN-CONTAINING PROTEIN"/>
    <property type="match status" value="1"/>
</dbReference>
<dbReference type="GO" id="GO:0016810">
    <property type="term" value="F:hydrolase activity, acting on carbon-nitrogen (but not peptide) bonds"/>
    <property type="evidence" value="ECO:0007669"/>
    <property type="project" value="InterPro"/>
</dbReference>
<dbReference type="Gene3D" id="3.20.20.140">
    <property type="entry name" value="Metal-dependent hydrolases"/>
    <property type="match status" value="1"/>
</dbReference>
<accession>A0A9P4JCI4</accession>
<feature type="domain" description="Amidohydrolase 3" evidence="2">
    <location>
        <begin position="64"/>
        <end position="597"/>
    </location>
</feature>
<organism evidence="3 4">
    <name type="scientific">Delitschia confertaspora ATCC 74209</name>
    <dbReference type="NCBI Taxonomy" id="1513339"/>
    <lineage>
        <taxon>Eukaryota</taxon>
        <taxon>Fungi</taxon>
        <taxon>Dikarya</taxon>
        <taxon>Ascomycota</taxon>
        <taxon>Pezizomycotina</taxon>
        <taxon>Dothideomycetes</taxon>
        <taxon>Pleosporomycetidae</taxon>
        <taxon>Pleosporales</taxon>
        <taxon>Delitschiaceae</taxon>
        <taxon>Delitschia</taxon>
    </lineage>
</organism>
<gene>
    <name evidence="3" type="ORF">GQ43DRAFT_230386</name>
</gene>
<dbReference type="InterPro" id="IPR032466">
    <property type="entry name" value="Metal_Hydrolase"/>
</dbReference>
<feature type="region of interest" description="Disordered" evidence="1">
    <location>
        <begin position="269"/>
        <end position="293"/>
    </location>
</feature>
<dbReference type="SUPFAM" id="SSF51338">
    <property type="entry name" value="Composite domain of metallo-dependent hydrolases"/>
    <property type="match status" value="1"/>
</dbReference>
<name>A0A9P4JCI4_9PLEO</name>
<dbReference type="Pfam" id="PF07969">
    <property type="entry name" value="Amidohydro_3"/>
    <property type="match status" value="1"/>
</dbReference>
<evidence type="ECO:0000313" key="4">
    <source>
        <dbReference type="Proteomes" id="UP000799536"/>
    </source>
</evidence>
<dbReference type="Proteomes" id="UP000799536">
    <property type="component" value="Unassembled WGS sequence"/>
</dbReference>
<evidence type="ECO:0000313" key="3">
    <source>
        <dbReference type="EMBL" id="KAF2196952.1"/>
    </source>
</evidence>
<dbReference type="AlphaFoldDB" id="A0A9P4JCI4"/>
<dbReference type="InterPro" id="IPR013108">
    <property type="entry name" value="Amidohydro_3"/>
</dbReference>
<dbReference type="Gene3D" id="3.10.310.70">
    <property type="match status" value="1"/>
</dbReference>
<proteinExistence type="predicted"/>
<dbReference type="EMBL" id="ML994299">
    <property type="protein sequence ID" value="KAF2196952.1"/>
    <property type="molecule type" value="Genomic_DNA"/>
</dbReference>
<evidence type="ECO:0000259" key="2">
    <source>
        <dbReference type="Pfam" id="PF07969"/>
    </source>
</evidence>
<reference evidence="3" key="1">
    <citation type="journal article" date="2020" name="Stud. Mycol.">
        <title>101 Dothideomycetes genomes: a test case for predicting lifestyles and emergence of pathogens.</title>
        <authorList>
            <person name="Haridas S."/>
            <person name="Albert R."/>
            <person name="Binder M."/>
            <person name="Bloem J."/>
            <person name="Labutti K."/>
            <person name="Salamov A."/>
            <person name="Andreopoulos B."/>
            <person name="Baker S."/>
            <person name="Barry K."/>
            <person name="Bills G."/>
            <person name="Bluhm B."/>
            <person name="Cannon C."/>
            <person name="Castanera R."/>
            <person name="Culley D."/>
            <person name="Daum C."/>
            <person name="Ezra D."/>
            <person name="Gonzalez J."/>
            <person name="Henrissat B."/>
            <person name="Kuo A."/>
            <person name="Liang C."/>
            <person name="Lipzen A."/>
            <person name="Lutzoni F."/>
            <person name="Magnuson J."/>
            <person name="Mondo S."/>
            <person name="Nolan M."/>
            <person name="Ohm R."/>
            <person name="Pangilinan J."/>
            <person name="Park H.-J."/>
            <person name="Ramirez L."/>
            <person name="Alfaro M."/>
            <person name="Sun H."/>
            <person name="Tritt A."/>
            <person name="Yoshinaga Y."/>
            <person name="Zwiers L.-H."/>
            <person name="Turgeon B."/>
            <person name="Goodwin S."/>
            <person name="Spatafora J."/>
            <person name="Crous P."/>
            <person name="Grigoriev I."/>
        </authorList>
    </citation>
    <scope>NUCLEOTIDE SEQUENCE</scope>
    <source>
        <strain evidence="3">ATCC 74209</strain>
    </source>
</reference>
<protein>
    <submittedName>
        <fullName evidence="3">Amidohydrolase 3</fullName>
    </submittedName>
</protein>